<sequence>MVSQSKANQKVRRCARGCKDPKDSSVRLPLPCAHNKSIQTPSSNSAAIVNDSSAAAAHEASSVASPAPDPTAVALPAAAPTAAGLVDSPAANFAAAGPIASAINTGPSSVPGPALSVAMLAAEAAAAAASALSAFSSGEGTLETEIRAPSPFRDNAMPTYMEPGDDDNGIGDGENSEIGGGGSPEPELALDLARSQEYALKHFKYESNADERVRVIKRGVWRLIEQGAKLSRRTDLAVVVAVAPLDNGKSSVADVVYVSPNLCDTARPALRSMAEDFQNEFKQTMHKYREAGRVDVGQQLQANKKLMAEKAKLQDENAQLRAQLRRLAPSTSSSSTNTASSLVTSAATSAATSSPFLQTDGEDQEV</sequence>
<feature type="coiled-coil region" evidence="1">
    <location>
        <begin position="296"/>
        <end position="326"/>
    </location>
</feature>
<accession>A0A8X7N4U3</accession>
<proteinExistence type="predicted"/>
<gene>
    <name evidence="3" type="ORF">A4X09_0g5902</name>
</gene>
<dbReference type="AlphaFoldDB" id="A0A8X7N4U3"/>
<feature type="compositionally biased region" description="Low complexity" evidence="2">
    <location>
        <begin position="328"/>
        <end position="354"/>
    </location>
</feature>
<feature type="region of interest" description="Disordered" evidence="2">
    <location>
        <begin position="326"/>
        <end position="366"/>
    </location>
</feature>
<evidence type="ECO:0000313" key="3">
    <source>
        <dbReference type="EMBL" id="KAE8266447.1"/>
    </source>
</evidence>
<comment type="caution">
    <text evidence="3">The sequence shown here is derived from an EMBL/GenBank/DDBJ whole genome shotgun (WGS) entry which is preliminary data.</text>
</comment>
<reference evidence="3" key="2">
    <citation type="journal article" date="2019" name="IMA Fungus">
        <title>Genome sequencing and comparison of five Tilletia species to identify candidate genes for the detection of regulated species infecting wheat.</title>
        <authorList>
            <person name="Nguyen H.D.T."/>
            <person name="Sultana T."/>
            <person name="Kesanakurti P."/>
            <person name="Hambleton S."/>
        </authorList>
    </citation>
    <scope>NUCLEOTIDE SEQUENCE</scope>
    <source>
        <strain evidence="3">DAOMC 236422</strain>
    </source>
</reference>
<protein>
    <submittedName>
        <fullName evidence="3">Uncharacterized protein</fullName>
    </submittedName>
</protein>
<name>A0A8X7N4U3_9BASI</name>
<evidence type="ECO:0000256" key="2">
    <source>
        <dbReference type="SAM" id="MobiDB-lite"/>
    </source>
</evidence>
<feature type="region of interest" description="Disordered" evidence="2">
    <location>
        <begin position="168"/>
        <end position="187"/>
    </location>
</feature>
<dbReference type="EMBL" id="LWDG02000333">
    <property type="protein sequence ID" value="KAE8266447.1"/>
    <property type="molecule type" value="Genomic_DNA"/>
</dbReference>
<evidence type="ECO:0000313" key="4">
    <source>
        <dbReference type="Proteomes" id="UP000078113"/>
    </source>
</evidence>
<keyword evidence="1" id="KW-0175">Coiled coil</keyword>
<feature type="compositionally biased region" description="Low complexity" evidence="2">
    <location>
        <begin position="42"/>
        <end position="51"/>
    </location>
</feature>
<reference evidence="3" key="1">
    <citation type="submission" date="2016-04" db="EMBL/GenBank/DDBJ databases">
        <authorList>
            <person name="Nguyen H.D."/>
            <person name="Samba Siva P."/>
            <person name="Cullis J."/>
            <person name="Levesque C.A."/>
            <person name="Hambleton S."/>
        </authorList>
    </citation>
    <scope>NUCLEOTIDE SEQUENCE</scope>
    <source>
        <strain evidence="3">DAOMC 236422</strain>
    </source>
</reference>
<organism evidence="3 4">
    <name type="scientific">Tilletia walkeri</name>
    <dbReference type="NCBI Taxonomy" id="117179"/>
    <lineage>
        <taxon>Eukaryota</taxon>
        <taxon>Fungi</taxon>
        <taxon>Dikarya</taxon>
        <taxon>Basidiomycota</taxon>
        <taxon>Ustilaginomycotina</taxon>
        <taxon>Exobasidiomycetes</taxon>
        <taxon>Tilletiales</taxon>
        <taxon>Tilletiaceae</taxon>
        <taxon>Tilletia</taxon>
    </lineage>
</organism>
<keyword evidence="4" id="KW-1185">Reference proteome</keyword>
<dbReference type="Proteomes" id="UP000078113">
    <property type="component" value="Unassembled WGS sequence"/>
</dbReference>
<feature type="region of interest" description="Disordered" evidence="2">
    <location>
        <begin position="1"/>
        <end position="51"/>
    </location>
</feature>
<evidence type="ECO:0000256" key="1">
    <source>
        <dbReference type="SAM" id="Coils"/>
    </source>
</evidence>